<proteinExistence type="predicted"/>
<evidence type="ECO:0000313" key="4">
    <source>
        <dbReference type="Proteomes" id="UP001328107"/>
    </source>
</evidence>
<evidence type="ECO:0000256" key="2">
    <source>
        <dbReference type="SAM" id="Phobius"/>
    </source>
</evidence>
<dbReference type="Proteomes" id="UP001328107">
    <property type="component" value="Unassembled WGS sequence"/>
</dbReference>
<keyword evidence="2" id="KW-1133">Transmembrane helix</keyword>
<protein>
    <submittedName>
        <fullName evidence="3">Uncharacterized protein</fullName>
    </submittedName>
</protein>
<feature type="transmembrane region" description="Helical" evidence="2">
    <location>
        <begin position="95"/>
        <end position="118"/>
    </location>
</feature>
<accession>A0AAN4ZL66</accession>
<keyword evidence="4" id="KW-1185">Reference proteome</keyword>
<feature type="compositionally biased region" description="Basic and acidic residues" evidence="1">
    <location>
        <begin position="288"/>
        <end position="300"/>
    </location>
</feature>
<feature type="non-terminal residue" evidence="3">
    <location>
        <position position="1"/>
    </location>
</feature>
<feature type="transmembrane region" description="Helical" evidence="2">
    <location>
        <begin position="40"/>
        <end position="62"/>
    </location>
</feature>
<feature type="compositionally biased region" description="Low complexity" evidence="1">
    <location>
        <begin position="322"/>
        <end position="333"/>
    </location>
</feature>
<evidence type="ECO:0000256" key="1">
    <source>
        <dbReference type="SAM" id="MobiDB-lite"/>
    </source>
</evidence>
<organism evidence="3 4">
    <name type="scientific">Pristionchus mayeri</name>
    <dbReference type="NCBI Taxonomy" id="1317129"/>
    <lineage>
        <taxon>Eukaryota</taxon>
        <taxon>Metazoa</taxon>
        <taxon>Ecdysozoa</taxon>
        <taxon>Nematoda</taxon>
        <taxon>Chromadorea</taxon>
        <taxon>Rhabditida</taxon>
        <taxon>Rhabditina</taxon>
        <taxon>Diplogasteromorpha</taxon>
        <taxon>Diplogasteroidea</taxon>
        <taxon>Neodiplogasteridae</taxon>
        <taxon>Pristionchus</taxon>
    </lineage>
</organism>
<name>A0AAN4ZL66_9BILA</name>
<keyword evidence="2" id="KW-0472">Membrane</keyword>
<comment type="caution">
    <text evidence="3">The sequence shown here is derived from an EMBL/GenBank/DDBJ whole genome shotgun (WGS) entry which is preliminary data.</text>
</comment>
<keyword evidence="2" id="KW-0812">Transmembrane</keyword>
<feature type="region of interest" description="Disordered" evidence="1">
    <location>
        <begin position="207"/>
        <end position="333"/>
    </location>
</feature>
<feature type="transmembrane region" description="Helical" evidence="2">
    <location>
        <begin position="130"/>
        <end position="153"/>
    </location>
</feature>
<dbReference type="AlphaFoldDB" id="A0AAN4ZL66"/>
<sequence length="333" mass="36085">LSSRAVLPPRPPRAPPARLPYLLPVYSMIRQRDFSSLRPLIFIICVFYLLVTLGIMALSLTLNTHKRAHGGDFQCMTHDNKLTCRKIKSSTAIQVLVWIESLLLLPIIILCMLTLWARSFVERLPGNTPIAIPVSLVLMFVLQIVFLIICFATGFIKHHWAIDLMLIVQSLFALPVAYIFFNLPQINGDSEPPLTRDDRHNLLKNAKAHAGASSTMSAKSGPPVAKPPPPTSTVTTTEQQFSPTATGSREGGEEEPTAGQSVTGSKEPSAEPIPVMPTSDPAVTATEGRGKSEKTDDKSGKPAAAVPPQSEPMDSESKKKAIASTTKSTTSGR</sequence>
<dbReference type="EMBL" id="BTRK01000003">
    <property type="protein sequence ID" value="GMR43268.1"/>
    <property type="molecule type" value="Genomic_DNA"/>
</dbReference>
<evidence type="ECO:0000313" key="3">
    <source>
        <dbReference type="EMBL" id="GMR43268.1"/>
    </source>
</evidence>
<feature type="transmembrane region" description="Helical" evidence="2">
    <location>
        <begin position="160"/>
        <end position="181"/>
    </location>
</feature>
<feature type="compositionally biased region" description="Polar residues" evidence="1">
    <location>
        <begin position="238"/>
        <end position="247"/>
    </location>
</feature>
<reference evidence="4" key="1">
    <citation type="submission" date="2022-10" db="EMBL/GenBank/DDBJ databases">
        <title>Genome assembly of Pristionchus species.</title>
        <authorList>
            <person name="Yoshida K."/>
            <person name="Sommer R.J."/>
        </authorList>
    </citation>
    <scope>NUCLEOTIDE SEQUENCE [LARGE SCALE GENOMIC DNA]</scope>
    <source>
        <strain evidence="4">RS5460</strain>
    </source>
</reference>
<gene>
    <name evidence="3" type="ORF">PMAYCL1PPCAC_13463</name>
</gene>